<organism evidence="2 3">
    <name type="scientific">Collinsella ihumii</name>
    <dbReference type="NCBI Taxonomy" id="1720204"/>
    <lineage>
        <taxon>Bacteria</taxon>
        <taxon>Bacillati</taxon>
        <taxon>Actinomycetota</taxon>
        <taxon>Coriobacteriia</taxon>
        <taxon>Coriobacteriales</taxon>
        <taxon>Coriobacteriaceae</taxon>
        <taxon>Collinsella</taxon>
    </lineage>
</organism>
<gene>
    <name evidence="2" type="ORF">QVN40_04265</name>
</gene>
<dbReference type="Gene3D" id="3.20.100.30">
    <property type="entry name" value="VTC, catalytic tunnel domain"/>
    <property type="match status" value="1"/>
</dbReference>
<name>A0AAW7JWG0_9ACTN</name>
<dbReference type="RefSeq" id="WP_087200849.1">
    <property type="nucleotide sequence ID" value="NZ_JAUEIR010000003.1"/>
</dbReference>
<reference evidence="2" key="1">
    <citation type="submission" date="2023-06" db="EMBL/GenBank/DDBJ databases">
        <authorList>
            <person name="Zeman M."/>
            <person name="Kubasova T."/>
            <person name="Jahodarova E."/>
            <person name="Nykrynova M."/>
            <person name="Rychlik I."/>
        </authorList>
    </citation>
    <scope>NUCLEOTIDE SEQUENCE</scope>
    <source>
        <strain evidence="2">15_COKtk</strain>
    </source>
</reference>
<reference evidence="2" key="2">
    <citation type="submission" date="2023-08" db="EMBL/GenBank/DDBJ databases">
        <title>Identification and characterization of horizontal gene transfer across gut microbiota members of farm animals based on homology search.</title>
        <authorList>
            <person name="Schwarzerova J."/>
            <person name="Nykrynova M."/>
            <person name="Jureckova K."/>
            <person name="Cejkova D."/>
            <person name="Rychlik I."/>
        </authorList>
    </citation>
    <scope>NUCLEOTIDE SEQUENCE</scope>
    <source>
        <strain evidence="2">15_COKtk</strain>
    </source>
</reference>
<dbReference type="GO" id="GO:0006799">
    <property type="term" value="P:polyphosphate biosynthetic process"/>
    <property type="evidence" value="ECO:0007669"/>
    <property type="project" value="UniProtKB-ARBA"/>
</dbReference>
<dbReference type="EMBL" id="JAUEIR010000003">
    <property type="protein sequence ID" value="MDN0068915.1"/>
    <property type="molecule type" value="Genomic_DNA"/>
</dbReference>
<protein>
    <submittedName>
        <fullName evidence="2">Polyphosphate polymerase domain-containing protein</fullName>
    </submittedName>
</protein>
<proteinExistence type="predicted"/>
<comment type="caution">
    <text evidence="2">The sequence shown here is derived from an EMBL/GenBank/DDBJ whole genome shotgun (WGS) entry which is preliminary data.</text>
</comment>
<feature type="domain" description="VTC" evidence="1">
    <location>
        <begin position="5"/>
        <end position="226"/>
    </location>
</feature>
<accession>A0AAW7JWG0</accession>
<dbReference type="Pfam" id="PF09359">
    <property type="entry name" value="VTC"/>
    <property type="match status" value="1"/>
</dbReference>
<evidence type="ECO:0000313" key="3">
    <source>
        <dbReference type="Proteomes" id="UP001168505"/>
    </source>
</evidence>
<sequence length="236" mass="27828">MKAYRYEQKYVLHEAQYLPLRQAVRTLMDRDRHAGPGGEYMIRSLYFDDMYQTAYRDKLAGVYARKKYRVRIYNCQTTSINLECKYKQGSYINKEAVALSLDEYRRILDGDCRFLLEKNSRMAHEFYLDWRNRLLRPVVIVDYEREPYVLEAGTVRVTFDKNLRAVSPHEDIFDAGAAARSVLFPGQLIMEIKFTGYLPERVRRIFHMRNTTQTSASKFCMCIDRLNGNAPIPVML</sequence>
<evidence type="ECO:0000313" key="2">
    <source>
        <dbReference type="EMBL" id="MDN0068915.1"/>
    </source>
</evidence>
<dbReference type="Proteomes" id="UP001168505">
    <property type="component" value="Unassembled WGS sequence"/>
</dbReference>
<dbReference type="InterPro" id="IPR042267">
    <property type="entry name" value="VTC_sf"/>
</dbReference>
<dbReference type="CDD" id="cd07750">
    <property type="entry name" value="PolyPPase_VTC_like"/>
    <property type="match status" value="1"/>
</dbReference>
<dbReference type="InterPro" id="IPR018966">
    <property type="entry name" value="VTC_domain"/>
</dbReference>
<dbReference type="AlphaFoldDB" id="A0AAW7JWG0"/>
<evidence type="ECO:0000259" key="1">
    <source>
        <dbReference type="Pfam" id="PF09359"/>
    </source>
</evidence>